<evidence type="ECO:0000313" key="3">
    <source>
        <dbReference type="Proteomes" id="UP000324800"/>
    </source>
</evidence>
<sequence>MSKKKGSIFDRLTDSSQYTGSHKNRFNADGTGRGKAGRDPGVDSQTGDLSQMTRSNLNSNPPAHGKPKGAAARPAPAEGDEGEPEEDGGSPGEKPAAAPKAKAAGKAKGKAKAKGGSIFDRLTDSSQYTGSHKNRFNADGTGRGKAGRDPGVDSQTADLSQMTRN</sequence>
<comment type="caution">
    <text evidence="2">The sequence shown here is derived from an EMBL/GenBank/DDBJ whole genome shotgun (WGS) entry which is preliminary data.</text>
</comment>
<feature type="compositionally biased region" description="Low complexity" evidence="1">
    <location>
        <begin position="68"/>
        <end position="77"/>
    </location>
</feature>
<reference evidence="2 3" key="1">
    <citation type="submission" date="2019-03" db="EMBL/GenBank/DDBJ databases">
        <title>Single cell metagenomics reveals metabolic interactions within the superorganism composed of flagellate Streblomastix strix and complex community of Bacteroidetes bacteria on its surface.</title>
        <authorList>
            <person name="Treitli S.C."/>
            <person name="Kolisko M."/>
            <person name="Husnik F."/>
            <person name="Keeling P."/>
            <person name="Hampl V."/>
        </authorList>
    </citation>
    <scope>NUCLEOTIDE SEQUENCE [LARGE SCALE GENOMIC DNA]</scope>
    <source>
        <strain evidence="2">ST1C</strain>
    </source>
</reference>
<protein>
    <submittedName>
        <fullName evidence="2">Uncharacterized protein</fullName>
    </submittedName>
</protein>
<feature type="compositionally biased region" description="Low complexity" evidence="1">
    <location>
        <begin position="92"/>
        <end position="102"/>
    </location>
</feature>
<dbReference type="AlphaFoldDB" id="A0A5J4U4F9"/>
<gene>
    <name evidence="2" type="ORF">EZS28_039442</name>
</gene>
<dbReference type="GO" id="GO:0032273">
    <property type="term" value="P:positive regulation of protein polymerization"/>
    <property type="evidence" value="ECO:0007669"/>
    <property type="project" value="TreeGrafter"/>
</dbReference>
<dbReference type="PANTHER" id="PTHR12932">
    <property type="entry name" value="P25 ALPHA-RELATED"/>
    <property type="match status" value="1"/>
</dbReference>
<dbReference type="Pfam" id="PF05517">
    <property type="entry name" value="p25-alpha"/>
    <property type="match status" value="2"/>
</dbReference>
<dbReference type="EMBL" id="SNRW01020935">
    <property type="protein sequence ID" value="KAA6365030.1"/>
    <property type="molecule type" value="Genomic_DNA"/>
</dbReference>
<feature type="compositionally biased region" description="Basic residues" evidence="1">
    <location>
        <begin position="103"/>
        <end position="113"/>
    </location>
</feature>
<evidence type="ECO:0000256" key="1">
    <source>
        <dbReference type="SAM" id="MobiDB-lite"/>
    </source>
</evidence>
<dbReference type="Proteomes" id="UP000324800">
    <property type="component" value="Unassembled WGS sequence"/>
</dbReference>
<proteinExistence type="predicted"/>
<dbReference type="PANTHER" id="PTHR12932:SF9">
    <property type="entry name" value="TUBULIN POLYMERIZATION-PROMOTING PROTEIN HOMOLOG"/>
    <property type="match status" value="1"/>
</dbReference>
<dbReference type="OrthoDB" id="548799at2759"/>
<feature type="compositionally biased region" description="Polar residues" evidence="1">
    <location>
        <begin position="153"/>
        <end position="165"/>
    </location>
</feature>
<organism evidence="2 3">
    <name type="scientific">Streblomastix strix</name>
    <dbReference type="NCBI Taxonomy" id="222440"/>
    <lineage>
        <taxon>Eukaryota</taxon>
        <taxon>Metamonada</taxon>
        <taxon>Preaxostyla</taxon>
        <taxon>Oxymonadida</taxon>
        <taxon>Streblomastigidae</taxon>
        <taxon>Streblomastix</taxon>
    </lineage>
</organism>
<dbReference type="GO" id="GO:0015631">
    <property type="term" value="F:tubulin binding"/>
    <property type="evidence" value="ECO:0007669"/>
    <property type="project" value="InterPro"/>
</dbReference>
<dbReference type="GO" id="GO:0046785">
    <property type="term" value="P:microtubule polymerization"/>
    <property type="evidence" value="ECO:0007669"/>
    <property type="project" value="InterPro"/>
</dbReference>
<accession>A0A5J4U4F9</accession>
<dbReference type="GO" id="GO:0001578">
    <property type="term" value="P:microtubule bundle formation"/>
    <property type="evidence" value="ECO:0007669"/>
    <property type="project" value="TreeGrafter"/>
</dbReference>
<evidence type="ECO:0000313" key="2">
    <source>
        <dbReference type="EMBL" id="KAA6365030.1"/>
    </source>
</evidence>
<dbReference type="GO" id="GO:0005874">
    <property type="term" value="C:microtubule"/>
    <property type="evidence" value="ECO:0007669"/>
    <property type="project" value="TreeGrafter"/>
</dbReference>
<feature type="region of interest" description="Disordered" evidence="1">
    <location>
        <begin position="1"/>
        <end position="165"/>
    </location>
</feature>
<name>A0A5J4U4F9_9EUKA</name>
<dbReference type="InterPro" id="IPR008907">
    <property type="entry name" value="TPP/p25"/>
</dbReference>
<feature type="compositionally biased region" description="Acidic residues" evidence="1">
    <location>
        <begin position="78"/>
        <end position="88"/>
    </location>
</feature>
<feature type="compositionally biased region" description="Polar residues" evidence="1">
    <location>
        <begin position="43"/>
        <end position="60"/>
    </location>
</feature>